<dbReference type="CDD" id="cd22160">
    <property type="entry name" value="F-box_AtFBL13-like"/>
    <property type="match status" value="1"/>
</dbReference>
<dbReference type="HOGENOM" id="CLU_003068_2_0_1"/>
<protein>
    <recommendedName>
        <fullName evidence="2">F-box domain-containing protein</fullName>
    </recommendedName>
</protein>
<dbReference type="InterPro" id="IPR053781">
    <property type="entry name" value="F-box_AtFBL13-like"/>
</dbReference>
<dbReference type="SUPFAM" id="SSF81383">
    <property type="entry name" value="F-box domain"/>
    <property type="match status" value="1"/>
</dbReference>
<accession>B8BFF5</accession>
<feature type="transmembrane region" description="Helical" evidence="1">
    <location>
        <begin position="51"/>
        <end position="75"/>
    </location>
</feature>
<sequence>MEQGHRQFIGSDCLRAYLGFSSLSVLLLLGGHVALLLLSRCLRLPLDAVSFALLLPNTATALALVALVAIAAFWFTLLPEWTTGRYSSPWRWSSTSPLVLAERGDPSAARRHGVAGFHARHLFDERRLSGCSAAMEEPPGKKGPAMDPAQDSGRDWLSGLPEGVLHRIMSFLDSRQAVRTCVLSRRWRDLWRSVPRVHADIYDFTPDGTIDGEGEEDVEEAEVVVVFNRFVNRLLERRDPTASIETFFFRCCIPDEDDDGSADANRWISYGLQKNAWFLEVVVQLNSLELDRSVFNSIYLRRIAFGNVFMDQGFFKQLQIGCPALERLYLDDCIVADDEISSNTLKVLTFDTTEFCYEHRISISIPTVTTLALRNTICGKPVLKDVASLVSASVVLYCVESGNFDAYDLRHYLWSFSHVKDLIFSYQGRKLTIENNLQWCPKFFNLVGLTLGKWCLNANFYALIVFLQNSPRLEKLTLILAEDNCKTSEVFIGELEEKSFTCEHLTSVEMKCWEDDPLVINVVDFFVGSGMSSSQIHIEYEDDDEDQFHIESDDMFGFEFEYEDEDEDEDE</sequence>
<keyword evidence="1" id="KW-1133">Transmembrane helix</keyword>
<proteinExistence type="predicted"/>
<dbReference type="InterPro" id="IPR001810">
    <property type="entry name" value="F-box_dom"/>
</dbReference>
<dbReference type="SUPFAM" id="SSF52047">
    <property type="entry name" value="RNI-like"/>
    <property type="match status" value="1"/>
</dbReference>
<dbReference type="OMA" id="LYCVESS"/>
<dbReference type="PANTHER" id="PTHR34223:SF26">
    <property type="entry name" value="OS02G0188900 PROTEIN"/>
    <property type="match status" value="1"/>
</dbReference>
<dbReference type="FunFam" id="3.80.10.10:FF:000602">
    <property type="entry name" value="F-box domain containing protein, expressed"/>
    <property type="match status" value="1"/>
</dbReference>
<feature type="domain" description="F-box" evidence="2">
    <location>
        <begin position="154"/>
        <end position="201"/>
    </location>
</feature>
<evidence type="ECO:0000313" key="4">
    <source>
        <dbReference type="Proteomes" id="UP000007015"/>
    </source>
</evidence>
<gene>
    <name evidence="3" type="ORF">OsI_32629</name>
</gene>
<dbReference type="InterPro" id="IPR032675">
    <property type="entry name" value="LRR_dom_sf"/>
</dbReference>
<evidence type="ECO:0000256" key="1">
    <source>
        <dbReference type="SAM" id="Phobius"/>
    </source>
</evidence>
<dbReference type="Proteomes" id="UP000007015">
    <property type="component" value="Chromosome 10"/>
</dbReference>
<name>B8BFF5_ORYSI</name>
<dbReference type="Pfam" id="PF00646">
    <property type="entry name" value="F-box"/>
    <property type="match status" value="1"/>
</dbReference>
<dbReference type="InterPro" id="IPR053197">
    <property type="entry name" value="F-box_SCFL_complex_component"/>
</dbReference>
<dbReference type="Gene3D" id="1.20.1280.50">
    <property type="match status" value="1"/>
</dbReference>
<dbReference type="Gene3D" id="3.80.10.10">
    <property type="entry name" value="Ribonuclease Inhibitor"/>
    <property type="match status" value="1"/>
</dbReference>
<dbReference type="EMBL" id="CM000135">
    <property type="protein sequence ID" value="EEC66513.1"/>
    <property type="molecule type" value="Genomic_DNA"/>
</dbReference>
<evidence type="ECO:0000313" key="3">
    <source>
        <dbReference type="EMBL" id="EEC66513.1"/>
    </source>
</evidence>
<dbReference type="FunFam" id="1.20.1280.50:FF:000063">
    <property type="entry name" value="F-box domain containing protein, expressed"/>
    <property type="match status" value="1"/>
</dbReference>
<organism evidence="3 4">
    <name type="scientific">Oryza sativa subsp. indica</name>
    <name type="common">Rice</name>
    <dbReference type="NCBI Taxonomy" id="39946"/>
    <lineage>
        <taxon>Eukaryota</taxon>
        <taxon>Viridiplantae</taxon>
        <taxon>Streptophyta</taxon>
        <taxon>Embryophyta</taxon>
        <taxon>Tracheophyta</taxon>
        <taxon>Spermatophyta</taxon>
        <taxon>Magnoliopsida</taxon>
        <taxon>Liliopsida</taxon>
        <taxon>Poales</taxon>
        <taxon>Poaceae</taxon>
        <taxon>BOP clade</taxon>
        <taxon>Oryzoideae</taxon>
        <taxon>Oryzeae</taxon>
        <taxon>Oryzinae</taxon>
        <taxon>Oryza</taxon>
        <taxon>Oryza sativa</taxon>
    </lineage>
</organism>
<keyword evidence="4" id="KW-1185">Reference proteome</keyword>
<dbReference type="PROSITE" id="PS50181">
    <property type="entry name" value="FBOX"/>
    <property type="match status" value="1"/>
</dbReference>
<dbReference type="Gramene" id="BGIOSGA032346-TA">
    <property type="protein sequence ID" value="BGIOSGA032346-PA"/>
    <property type="gene ID" value="BGIOSGA032346"/>
</dbReference>
<dbReference type="InterPro" id="IPR036047">
    <property type="entry name" value="F-box-like_dom_sf"/>
</dbReference>
<evidence type="ECO:0000259" key="2">
    <source>
        <dbReference type="PROSITE" id="PS50181"/>
    </source>
</evidence>
<dbReference type="PANTHER" id="PTHR34223">
    <property type="entry name" value="OS11G0201299 PROTEIN"/>
    <property type="match status" value="1"/>
</dbReference>
<dbReference type="AlphaFoldDB" id="B8BFF5"/>
<keyword evidence="1" id="KW-0472">Membrane</keyword>
<reference evidence="3 4" key="1">
    <citation type="journal article" date="2005" name="PLoS Biol.">
        <title>The genomes of Oryza sativa: a history of duplications.</title>
        <authorList>
            <person name="Yu J."/>
            <person name="Wang J."/>
            <person name="Lin W."/>
            <person name="Li S."/>
            <person name="Li H."/>
            <person name="Zhou J."/>
            <person name="Ni P."/>
            <person name="Dong W."/>
            <person name="Hu S."/>
            <person name="Zeng C."/>
            <person name="Zhang J."/>
            <person name="Zhang Y."/>
            <person name="Li R."/>
            <person name="Xu Z."/>
            <person name="Li S."/>
            <person name="Li X."/>
            <person name="Zheng H."/>
            <person name="Cong L."/>
            <person name="Lin L."/>
            <person name="Yin J."/>
            <person name="Geng J."/>
            <person name="Li G."/>
            <person name="Shi J."/>
            <person name="Liu J."/>
            <person name="Lv H."/>
            <person name="Li J."/>
            <person name="Wang J."/>
            <person name="Deng Y."/>
            <person name="Ran L."/>
            <person name="Shi X."/>
            <person name="Wang X."/>
            <person name="Wu Q."/>
            <person name="Li C."/>
            <person name="Ren X."/>
            <person name="Wang J."/>
            <person name="Wang X."/>
            <person name="Li D."/>
            <person name="Liu D."/>
            <person name="Zhang X."/>
            <person name="Ji Z."/>
            <person name="Zhao W."/>
            <person name="Sun Y."/>
            <person name="Zhang Z."/>
            <person name="Bao J."/>
            <person name="Han Y."/>
            <person name="Dong L."/>
            <person name="Ji J."/>
            <person name="Chen P."/>
            <person name="Wu S."/>
            <person name="Liu J."/>
            <person name="Xiao Y."/>
            <person name="Bu D."/>
            <person name="Tan J."/>
            <person name="Yang L."/>
            <person name="Ye C."/>
            <person name="Zhang J."/>
            <person name="Xu J."/>
            <person name="Zhou Y."/>
            <person name="Yu Y."/>
            <person name="Zhang B."/>
            <person name="Zhuang S."/>
            <person name="Wei H."/>
            <person name="Liu B."/>
            <person name="Lei M."/>
            <person name="Yu H."/>
            <person name="Li Y."/>
            <person name="Xu H."/>
            <person name="Wei S."/>
            <person name="He X."/>
            <person name="Fang L."/>
            <person name="Zhang Z."/>
            <person name="Zhang Y."/>
            <person name="Huang X."/>
            <person name="Su Z."/>
            <person name="Tong W."/>
            <person name="Li J."/>
            <person name="Tong Z."/>
            <person name="Li S."/>
            <person name="Ye J."/>
            <person name="Wang L."/>
            <person name="Fang L."/>
            <person name="Lei T."/>
            <person name="Chen C."/>
            <person name="Chen H."/>
            <person name="Xu Z."/>
            <person name="Li H."/>
            <person name="Huang H."/>
            <person name="Zhang F."/>
            <person name="Xu H."/>
            <person name="Li N."/>
            <person name="Zhao C."/>
            <person name="Li S."/>
            <person name="Dong L."/>
            <person name="Huang Y."/>
            <person name="Li L."/>
            <person name="Xi Y."/>
            <person name="Qi Q."/>
            <person name="Li W."/>
            <person name="Zhang B."/>
            <person name="Hu W."/>
            <person name="Zhang Y."/>
            <person name="Tian X."/>
            <person name="Jiao Y."/>
            <person name="Liang X."/>
            <person name="Jin J."/>
            <person name="Gao L."/>
            <person name="Zheng W."/>
            <person name="Hao B."/>
            <person name="Liu S."/>
            <person name="Wang W."/>
            <person name="Yuan L."/>
            <person name="Cao M."/>
            <person name="McDermott J."/>
            <person name="Samudrala R."/>
            <person name="Wang J."/>
            <person name="Wong G.K."/>
            <person name="Yang H."/>
        </authorList>
    </citation>
    <scope>NUCLEOTIDE SEQUENCE [LARGE SCALE GENOMIC DNA]</scope>
    <source>
        <strain evidence="4">cv. 93-11</strain>
    </source>
</reference>
<keyword evidence="1" id="KW-0812">Transmembrane</keyword>
<dbReference type="SMART" id="SM00256">
    <property type="entry name" value="FBOX"/>
    <property type="match status" value="1"/>
</dbReference>
<feature type="transmembrane region" description="Helical" evidence="1">
    <location>
        <begin position="16"/>
        <end position="39"/>
    </location>
</feature>